<gene>
    <name evidence="7" type="ORF">FOE78_00475</name>
</gene>
<accession>A0A516PTX3</accession>
<dbReference type="RefSeq" id="WP_143984578.1">
    <property type="nucleotide sequence ID" value="NZ_CP041692.1"/>
</dbReference>
<dbReference type="GO" id="GO:0016757">
    <property type="term" value="F:glycosyltransferase activity"/>
    <property type="evidence" value="ECO:0007669"/>
    <property type="project" value="UniProtKB-KW"/>
</dbReference>
<keyword evidence="8" id="KW-1185">Reference proteome</keyword>
<sequence length="923" mass="100407">MTAVEMINTGWPRVSLAGVPVDLLDTEPAVALIGRRARYGSDSGRPLSVVSANLDHLAQFGSSGRWFDTLDYRLGAVGGPGDEVDHDQESTLSPPGSDWLTLLDGAPLVVEASRLTGRAWPRLAGSDLIGPLLDRAEADGTTVGFLGGSYVIQRLLSRQLTRTRPGLIVSGLWAPDRAELADPEASRELAATIASSGTQLLVVGLGKPRQELWMAKYGLATGANVLLAFGAVVDFLAGGVRRAPQWAAGHGLEWAWRLALEPRRLARRYLIDDPPSLIQLRRDSRLLDAAEPAGDGRPYSDRPASAESSPEQVLIGTADGRFVAAGEQADVVVHVVTYNSAGAIGQLLRSLRADARMLRLRVIVVDNASTDGTLDALSGLDDVTIISTGGNLGYAGGINAALHRSRTAEAVLVLNPDLEVVPGAVRALFLRMRRSGAGIVVPRLLSDDGSVYPSVRHEPTVLAAFGDAVLGSHLPGRPRALSEIEFNRESYQHPHRIAWATGAALLVRAELAERLGDWDEQFFQYSDDTDYCRRARELGDTIWYEPSAVVKFGPELISQPSELTALMAINRIRYVRKHRPRPYARWFFRTVVLAETLRAWKPDRHGVLATVVDEGTWDQLPRHRRAEPSARTLDQFPTGSVIIPAHNEAEVIGRTLQHLLPALASGRIEVIVACNGCTDRTAEIARSFGDVRVLEVGEASKITALNAADAVATHWPRIYLDADIELDPLALRMVLDRLHRGRVLAARPAFHYQDKDASPPVRAFYRARRRIGSTRSAMWGAGVYGLTVEGHERFGSFPPVVADDLFLDDQFSAEEKVVVPTSPVTVHTPRTSAALLRILHRNYRGQADLVQQRSSGTVEPIKGRPHNTADTARELIASVHGPWSAIDAFAYAAFVAAARLWRTPASAPSWERDETSRAEGGPA</sequence>
<proteinExistence type="inferred from homology"/>
<feature type="domain" description="Glycosyltransferase 2-like" evidence="6">
    <location>
        <begin position="333"/>
        <end position="459"/>
    </location>
</feature>
<dbReference type="Pfam" id="PF00535">
    <property type="entry name" value="Glycos_transf_2"/>
    <property type="match status" value="2"/>
</dbReference>
<dbReference type="OrthoDB" id="9771846at2"/>
<evidence type="ECO:0000256" key="1">
    <source>
        <dbReference type="ARBA" id="ARBA00004776"/>
    </source>
</evidence>
<dbReference type="KEGG" id="mik:FOE78_00475"/>
<dbReference type="PANTHER" id="PTHR43179">
    <property type="entry name" value="RHAMNOSYLTRANSFERASE WBBL"/>
    <property type="match status" value="1"/>
</dbReference>
<dbReference type="EMBL" id="CP041692">
    <property type="protein sequence ID" value="QDP94589.1"/>
    <property type="molecule type" value="Genomic_DNA"/>
</dbReference>
<dbReference type="InterPro" id="IPR001173">
    <property type="entry name" value="Glyco_trans_2-like"/>
</dbReference>
<dbReference type="PANTHER" id="PTHR43179:SF12">
    <property type="entry name" value="GALACTOFURANOSYLTRANSFERASE GLFT2"/>
    <property type="match status" value="1"/>
</dbReference>
<dbReference type="Gene3D" id="3.90.550.10">
    <property type="entry name" value="Spore Coat Polysaccharide Biosynthesis Protein SpsA, Chain A"/>
    <property type="match status" value="2"/>
</dbReference>
<reference evidence="7 8" key="1">
    <citation type="submission" date="2019-07" db="EMBL/GenBank/DDBJ databases">
        <title>Microlunatus dokdonensis sp. nov. isolated from the rhizospheric soil of the wild plant Elymus tsukushiensis.</title>
        <authorList>
            <person name="Ghim S.-Y."/>
            <person name="Hwang Y.-J."/>
            <person name="Son J.-S."/>
            <person name="Shin J.-H."/>
        </authorList>
    </citation>
    <scope>NUCLEOTIDE SEQUENCE [LARGE SCALE GENOMIC DNA]</scope>
    <source>
        <strain evidence="7 8">KUDC0627</strain>
    </source>
</reference>
<dbReference type="Pfam" id="PF03808">
    <property type="entry name" value="Glyco_tran_WecG"/>
    <property type="match status" value="1"/>
</dbReference>
<feature type="region of interest" description="Disordered" evidence="5">
    <location>
        <begin position="290"/>
        <end position="311"/>
    </location>
</feature>
<comment type="pathway">
    <text evidence="1">Cell wall biogenesis; cell wall polysaccharide biosynthesis.</text>
</comment>
<evidence type="ECO:0000256" key="2">
    <source>
        <dbReference type="ARBA" id="ARBA00006739"/>
    </source>
</evidence>
<dbReference type="Proteomes" id="UP000319263">
    <property type="component" value="Chromosome"/>
</dbReference>
<evidence type="ECO:0000256" key="5">
    <source>
        <dbReference type="SAM" id="MobiDB-lite"/>
    </source>
</evidence>
<evidence type="ECO:0000313" key="8">
    <source>
        <dbReference type="Proteomes" id="UP000319263"/>
    </source>
</evidence>
<keyword evidence="3" id="KW-0328">Glycosyltransferase</keyword>
<evidence type="ECO:0000259" key="6">
    <source>
        <dbReference type="Pfam" id="PF00535"/>
    </source>
</evidence>
<dbReference type="InterPro" id="IPR004629">
    <property type="entry name" value="WecG_TagA_CpsF"/>
</dbReference>
<comment type="similarity">
    <text evidence="2">Belongs to the glycosyltransferase 2 family.</text>
</comment>
<name>A0A516PTX3_9ACTN</name>
<protein>
    <submittedName>
        <fullName evidence="7">WecB/TagA/CpsF family glycosyltransferase</fullName>
    </submittedName>
</protein>
<organism evidence="7 8">
    <name type="scientific">Microlunatus elymi</name>
    <dbReference type="NCBI Taxonomy" id="2596828"/>
    <lineage>
        <taxon>Bacteria</taxon>
        <taxon>Bacillati</taxon>
        <taxon>Actinomycetota</taxon>
        <taxon>Actinomycetes</taxon>
        <taxon>Propionibacteriales</taxon>
        <taxon>Propionibacteriaceae</taxon>
        <taxon>Microlunatus</taxon>
    </lineage>
</organism>
<keyword evidence="4 7" id="KW-0808">Transferase</keyword>
<dbReference type="NCBIfam" id="TIGR00696">
    <property type="entry name" value="wecG_tagA_cpsF"/>
    <property type="match status" value="1"/>
</dbReference>
<feature type="domain" description="Glycosyltransferase 2-like" evidence="6">
    <location>
        <begin position="640"/>
        <end position="760"/>
    </location>
</feature>
<evidence type="ECO:0000256" key="4">
    <source>
        <dbReference type="ARBA" id="ARBA00022679"/>
    </source>
</evidence>
<dbReference type="CDD" id="cd06533">
    <property type="entry name" value="Glyco_transf_WecG_TagA"/>
    <property type="match status" value="1"/>
</dbReference>
<dbReference type="AlphaFoldDB" id="A0A516PTX3"/>
<evidence type="ECO:0000313" key="7">
    <source>
        <dbReference type="EMBL" id="QDP94589.1"/>
    </source>
</evidence>
<dbReference type="CDD" id="cd04186">
    <property type="entry name" value="GT_2_like_c"/>
    <property type="match status" value="1"/>
</dbReference>
<dbReference type="InterPro" id="IPR029044">
    <property type="entry name" value="Nucleotide-diphossugar_trans"/>
</dbReference>
<dbReference type="SUPFAM" id="SSF53448">
    <property type="entry name" value="Nucleotide-diphospho-sugar transferases"/>
    <property type="match status" value="2"/>
</dbReference>
<evidence type="ECO:0000256" key="3">
    <source>
        <dbReference type="ARBA" id="ARBA00022676"/>
    </source>
</evidence>